<organism evidence="8 9">
    <name type="scientific">Lobosporangium transversale</name>
    <dbReference type="NCBI Taxonomy" id="64571"/>
    <lineage>
        <taxon>Eukaryota</taxon>
        <taxon>Fungi</taxon>
        <taxon>Fungi incertae sedis</taxon>
        <taxon>Mucoromycota</taxon>
        <taxon>Mortierellomycotina</taxon>
        <taxon>Mortierellomycetes</taxon>
        <taxon>Mortierellales</taxon>
        <taxon>Mortierellaceae</taxon>
        <taxon>Lobosporangium</taxon>
    </lineage>
</organism>
<name>A0A1Y2GG45_9FUNG</name>
<feature type="transmembrane region" description="Helical" evidence="7">
    <location>
        <begin position="31"/>
        <end position="53"/>
    </location>
</feature>
<feature type="transmembrane region" description="Helical" evidence="7">
    <location>
        <begin position="131"/>
        <end position="152"/>
    </location>
</feature>
<dbReference type="InterPro" id="IPR003370">
    <property type="entry name" value="Chromate_transpt"/>
</dbReference>
<feature type="transmembrane region" description="Helical" evidence="7">
    <location>
        <begin position="264"/>
        <end position="287"/>
    </location>
</feature>
<dbReference type="EMBL" id="MCFF01000032">
    <property type="protein sequence ID" value="ORZ09967.1"/>
    <property type="molecule type" value="Genomic_DNA"/>
</dbReference>
<dbReference type="PIRSF" id="PIRSF004810">
    <property type="entry name" value="ChrA"/>
    <property type="match status" value="1"/>
</dbReference>
<reference evidence="8 9" key="1">
    <citation type="submission" date="2016-07" db="EMBL/GenBank/DDBJ databases">
        <title>Pervasive Adenine N6-methylation of Active Genes in Fungi.</title>
        <authorList>
            <consortium name="DOE Joint Genome Institute"/>
            <person name="Mondo S.J."/>
            <person name="Dannebaum R.O."/>
            <person name="Kuo R.C."/>
            <person name="Labutti K."/>
            <person name="Haridas S."/>
            <person name="Kuo A."/>
            <person name="Salamov A."/>
            <person name="Ahrendt S.R."/>
            <person name="Lipzen A."/>
            <person name="Sullivan W."/>
            <person name="Andreopoulos W.B."/>
            <person name="Clum A."/>
            <person name="Lindquist E."/>
            <person name="Daum C."/>
            <person name="Ramamoorthy G.K."/>
            <person name="Gryganskyi A."/>
            <person name="Culley D."/>
            <person name="Magnuson J.K."/>
            <person name="James T.Y."/>
            <person name="O'Malley M.A."/>
            <person name="Stajich J.E."/>
            <person name="Spatafora J.W."/>
            <person name="Visel A."/>
            <person name="Grigoriev I.V."/>
        </authorList>
    </citation>
    <scope>NUCLEOTIDE SEQUENCE [LARGE SCALE GENOMIC DNA]</scope>
    <source>
        <strain evidence="8 9">NRRL 3116</strain>
    </source>
</reference>
<keyword evidence="9" id="KW-1185">Reference proteome</keyword>
<dbReference type="InParanoid" id="A0A1Y2GG45"/>
<feature type="transmembrane region" description="Helical" evidence="7">
    <location>
        <begin position="97"/>
        <end position="125"/>
    </location>
</feature>
<comment type="subcellular location">
    <subcellularLocation>
        <location evidence="1">Cell membrane</location>
        <topology evidence="1">Multi-pass membrane protein</topology>
    </subcellularLocation>
</comment>
<evidence type="ECO:0000313" key="8">
    <source>
        <dbReference type="EMBL" id="ORZ09967.1"/>
    </source>
</evidence>
<keyword evidence="3" id="KW-1003">Cell membrane</keyword>
<feature type="transmembrane region" description="Helical" evidence="7">
    <location>
        <begin position="367"/>
        <end position="385"/>
    </location>
</feature>
<evidence type="ECO:0000256" key="3">
    <source>
        <dbReference type="ARBA" id="ARBA00022475"/>
    </source>
</evidence>
<dbReference type="GO" id="GO:0005886">
    <property type="term" value="C:plasma membrane"/>
    <property type="evidence" value="ECO:0007669"/>
    <property type="project" value="UniProtKB-SubCell"/>
</dbReference>
<sequence>MSASPPTSDTNHSKTLLLQPPPLRRRLKETFFSYVKFGYIAFGGPSAHVAILYDEIIVKRRWVSNEQFAELVSISQALPGPASAKIAYSLALIRSGVLCAIFAFLLWSIPGAIVMTVVGVLIGGIKGDIPIWAVRLGQGLSAAAIGLVILAAYRMSTVLTTDRLTRVLALIAGSTTALYSAPWLLPLIMVLGGISSFVFDAYITPVLTRRRAKKAATSHKAVASVESKDLEQGDAANELETTESILEDEAERGDKATRYVYSRLSGIVCFAVFVVLLIAAILVRVLISPTETGYGQLASTFYVVGSIIFGGGHVVVPLLKTYTVDAGWLTNQQFLIGLAVIQSLPGPNFNFACFLGAVAMARVNKNTLLGAIISYIAIYFPGLILKNAIIPFWQFFRERPAVKMIFRGVNSCALGFIFSAAWLLWVQTTADGGSDSYHAVIVATAFVASEYLNIPVPLVIVVGGAMGAIEYAVTDT</sequence>
<evidence type="ECO:0000256" key="1">
    <source>
        <dbReference type="ARBA" id="ARBA00004651"/>
    </source>
</evidence>
<dbReference type="RefSeq" id="XP_021879057.1">
    <property type="nucleotide sequence ID" value="XM_022029433.1"/>
</dbReference>
<dbReference type="PANTHER" id="PTHR33567">
    <property type="entry name" value="CHROMATE ION TRANSPORTER (EUROFUNG)"/>
    <property type="match status" value="1"/>
</dbReference>
<dbReference type="STRING" id="64571.A0A1Y2GG45"/>
<dbReference type="Pfam" id="PF02417">
    <property type="entry name" value="Chromate_transp"/>
    <property type="match status" value="2"/>
</dbReference>
<dbReference type="OrthoDB" id="2160638at2759"/>
<feature type="transmembrane region" description="Helical" evidence="7">
    <location>
        <begin position="405"/>
        <end position="425"/>
    </location>
</feature>
<keyword evidence="6 7" id="KW-0472">Membrane</keyword>
<keyword evidence="4 7" id="KW-0812">Transmembrane</keyword>
<dbReference type="AlphaFoldDB" id="A0A1Y2GG45"/>
<feature type="transmembrane region" description="Helical" evidence="7">
    <location>
        <begin position="164"/>
        <end position="181"/>
    </location>
</feature>
<dbReference type="GO" id="GO:0015109">
    <property type="term" value="F:chromate transmembrane transporter activity"/>
    <property type="evidence" value="ECO:0007669"/>
    <property type="project" value="InterPro"/>
</dbReference>
<feature type="transmembrane region" description="Helical" evidence="7">
    <location>
        <begin position="334"/>
        <end position="361"/>
    </location>
</feature>
<evidence type="ECO:0000313" key="9">
    <source>
        <dbReference type="Proteomes" id="UP000193648"/>
    </source>
</evidence>
<evidence type="ECO:0000256" key="2">
    <source>
        <dbReference type="ARBA" id="ARBA00005262"/>
    </source>
</evidence>
<evidence type="ECO:0000256" key="5">
    <source>
        <dbReference type="ARBA" id="ARBA00022989"/>
    </source>
</evidence>
<evidence type="ECO:0000256" key="7">
    <source>
        <dbReference type="SAM" id="Phobius"/>
    </source>
</evidence>
<feature type="transmembrane region" description="Helical" evidence="7">
    <location>
        <begin position="187"/>
        <end position="207"/>
    </location>
</feature>
<comment type="caution">
    <text evidence="8">The sequence shown here is derived from an EMBL/GenBank/DDBJ whole genome shotgun (WGS) entry which is preliminary data.</text>
</comment>
<dbReference type="GeneID" id="33571276"/>
<dbReference type="PANTHER" id="PTHR33567:SF3">
    <property type="entry name" value="CHROMATE ION TRANSPORTER (EUROFUNG)"/>
    <property type="match status" value="1"/>
</dbReference>
<gene>
    <name evidence="8" type="ORF">BCR41DRAFT_410246</name>
</gene>
<comment type="similarity">
    <text evidence="2">Belongs to the chromate ion transporter (CHR) (TC 2.A.51) family.</text>
</comment>
<evidence type="ECO:0000256" key="4">
    <source>
        <dbReference type="ARBA" id="ARBA00022692"/>
    </source>
</evidence>
<dbReference type="Proteomes" id="UP000193648">
    <property type="component" value="Unassembled WGS sequence"/>
</dbReference>
<evidence type="ECO:0000256" key="6">
    <source>
        <dbReference type="ARBA" id="ARBA00023136"/>
    </source>
</evidence>
<dbReference type="InterPro" id="IPR014047">
    <property type="entry name" value="Chr_Tranpt_l_chain"/>
</dbReference>
<proteinExistence type="inferred from homology"/>
<feature type="transmembrane region" description="Helical" evidence="7">
    <location>
        <begin position="299"/>
        <end position="322"/>
    </location>
</feature>
<keyword evidence="5 7" id="KW-1133">Transmembrane helix</keyword>
<protein>
    <submittedName>
        <fullName evidence="8">Chromate transporter-domain-containing protein</fullName>
    </submittedName>
</protein>
<accession>A0A1Y2GG45</accession>